<dbReference type="InterPro" id="IPR043504">
    <property type="entry name" value="Peptidase_S1_PA_chymotrypsin"/>
</dbReference>
<dbReference type="PANTHER" id="PTHR24256">
    <property type="entry name" value="TRYPTASE-RELATED"/>
    <property type="match status" value="1"/>
</dbReference>
<dbReference type="PROSITE" id="PS00134">
    <property type="entry name" value="TRYPSIN_HIS"/>
    <property type="match status" value="1"/>
</dbReference>
<evidence type="ECO:0000313" key="4">
    <source>
        <dbReference type="Proteomes" id="UP001652740"/>
    </source>
</evidence>
<dbReference type="GO" id="GO:0006508">
    <property type="term" value="P:proteolysis"/>
    <property type="evidence" value="ECO:0007669"/>
    <property type="project" value="InterPro"/>
</dbReference>
<dbReference type="InParanoid" id="A0A6J3CBG8"/>
<keyword evidence="4" id="KW-1185">Reference proteome</keyword>
<dbReference type="Proteomes" id="UP001652740">
    <property type="component" value="Unplaced"/>
</dbReference>
<feature type="domain" description="Peptidase S1" evidence="3">
    <location>
        <begin position="27"/>
        <end position="238"/>
    </location>
</feature>
<dbReference type="PROSITE" id="PS50240">
    <property type="entry name" value="TRYPSIN_DOM"/>
    <property type="match status" value="1"/>
</dbReference>
<dbReference type="AlphaFoldDB" id="A0A6J3CBG8"/>
<evidence type="ECO:0000256" key="1">
    <source>
        <dbReference type="ARBA" id="ARBA00023157"/>
    </source>
</evidence>
<dbReference type="KEGG" id="gmw:116413822"/>
<protein>
    <submittedName>
        <fullName evidence="5">Anionic trypsin-2-like</fullName>
    </submittedName>
</protein>
<accession>A0A6J3CBG8</accession>
<evidence type="ECO:0000313" key="5">
    <source>
        <dbReference type="RefSeq" id="XP_031770673.1"/>
    </source>
</evidence>
<dbReference type="SUPFAM" id="SSF50494">
    <property type="entry name" value="Trypsin-like serine proteases"/>
    <property type="match status" value="1"/>
</dbReference>
<dbReference type="PRINTS" id="PR00722">
    <property type="entry name" value="CHYMOTRYPSIN"/>
</dbReference>
<dbReference type="Pfam" id="PF00089">
    <property type="entry name" value="Trypsin"/>
    <property type="match status" value="1"/>
</dbReference>
<dbReference type="GeneID" id="116413822"/>
<dbReference type="Gene3D" id="2.40.10.10">
    <property type="entry name" value="Trypsin-like serine proteases"/>
    <property type="match status" value="1"/>
</dbReference>
<sequence>MITLKLIYSMFFFFSFITFSYNLENRVYNGRDLRRNVHKYLVKLEIQQENTLFTCSGSIISRFWIISAAHCFNDEVNAKIFHHVNIKKQIAEANCVLTHPHFDKGTVNDSILTNEHILVDIALVKTVHRIQFNKYVQPITIGCWENFNRYGNIAGYGKSEPGLTAPREGQVRISKCWNDNIQLMCTKGKAQGGSGDSGGPLIASGILVGVTSANVINTSLTYYASICYNLWWINQVLKSNYQISHKYVIKNY</sequence>
<dbReference type="InterPro" id="IPR051487">
    <property type="entry name" value="Ser/Thr_Proteases_Immune/Dev"/>
</dbReference>
<name>A0A6J3CBG8_GALME</name>
<dbReference type="SMART" id="SM00020">
    <property type="entry name" value="Tryp_SPc"/>
    <property type="match status" value="1"/>
</dbReference>
<dbReference type="OrthoDB" id="5565075at2759"/>
<comment type="similarity">
    <text evidence="2">Belongs to the peptidase S1 family. CLIP subfamily.</text>
</comment>
<proteinExistence type="inferred from homology"/>
<gene>
    <name evidence="5" type="primary">LOC116413822</name>
</gene>
<organism evidence="4 5">
    <name type="scientific">Galleria mellonella</name>
    <name type="common">Greater wax moth</name>
    <dbReference type="NCBI Taxonomy" id="7137"/>
    <lineage>
        <taxon>Eukaryota</taxon>
        <taxon>Metazoa</taxon>
        <taxon>Ecdysozoa</taxon>
        <taxon>Arthropoda</taxon>
        <taxon>Hexapoda</taxon>
        <taxon>Insecta</taxon>
        <taxon>Pterygota</taxon>
        <taxon>Neoptera</taxon>
        <taxon>Endopterygota</taxon>
        <taxon>Lepidoptera</taxon>
        <taxon>Glossata</taxon>
        <taxon>Ditrysia</taxon>
        <taxon>Pyraloidea</taxon>
        <taxon>Pyralidae</taxon>
        <taxon>Galleriinae</taxon>
        <taxon>Galleria</taxon>
    </lineage>
</organism>
<dbReference type="RefSeq" id="XP_031770673.1">
    <property type="nucleotide sequence ID" value="XM_031914813.1"/>
</dbReference>
<reference evidence="5" key="1">
    <citation type="submission" date="2025-08" db="UniProtKB">
        <authorList>
            <consortium name="RefSeq"/>
        </authorList>
    </citation>
    <scope>IDENTIFICATION</scope>
    <source>
        <tissue evidence="5">Whole larvae</tissue>
    </source>
</reference>
<dbReference type="InterPro" id="IPR018114">
    <property type="entry name" value="TRYPSIN_HIS"/>
</dbReference>
<keyword evidence="1" id="KW-1015">Disulfide bond</keyword>
<dbReference type="InterPro" id="IPR001254">
    <property type="entry name" value="Trypsin_dom"/>
</dbReference>
<dbReference type="InterPro" id="IPR009003">
    <property type="entry name" value="Peptidase_S1_PA"/>
</dbReference>
<dbReference type="InterPro" id="IPR001314">
    <property type="entry name" value="Peptidase_S1A"/>
</dbReference>
<evidence type="ECO:0000259" key="3">
    <source>
        <dbReference type="PROSITE" id="PS50240"/>
    </source>
</evidence>
<evidence type="ECO:0000256" key="2">
    <source>
        <dbReference type="ARBA" id="ARBA00024195"/>
    </source>
</evidence>
<dbReference type="GO" id="GO:0004252">
    <property type="term" value="F:serine-type endopeptidase activity"/>
    <property type="evidence" value="ECO:0007669"/>
    <property type="project" value="InterPro"/>
</dbReference>